<dbReference type="OrthoDB" id="39175at2759"/>
<name>A0A067MLQ5_BOTB1</name>
<dbReference type="InterPro" id="IPR001138">
    <property type="entry name" value="Zn2Cys6_DnaBD"/>
</dbReference>
<feature type="coiled-coil region" evidence="6">
    <location>
        <begin position="60"/>
        <end position="87"/>
    </location>
</feature>
<evidence type="ECO:0000259" key="7">
    <source>
        <dbReference type="PROSITE" id="PS50048"/>
    </source>
</evidence>
<dbReference type="Proteomes" id="UP000027195">
    <property type="component" value="Unassembled WGS sequence"/>
</dbReference>
<accession>A0A067MLQ5</accession>
<keyword evidence="6" id="KW-0175">Coiled coil</keyword>
<keyword evidence="5" id="KW-0539">Nucleus</keyword>
<dbReference type="InParanoid" id="A0A067MLQ5"/>
<dbReference type="GO" id="GO:0000981">
    <property type="term" value="F:DNA-binding transcription factor activity, RNA polymerase II-specific"/>
    <property type="evidence" value="ECO:0007669"/>
    <property type="project" value="InterPro"/>
</dbReference>
<dbReference type="GO" id="GO:0008270">
    <property type="term" value="F:zinc ion binding"/>
    <property type="evidence" value="ECO:0007669"/>
    <property type="project" value="InterPro"/>
</dbReference>
<evidence type="ECO:0000256" key="1">
    <source>
        <dbReference type="ARBA" id="ARBA00004123"/>
    </source>
</evidence>
<evidence type="ECO:0000256" key="4">
    <source>
        <dbReference type="ARBA" id="ARBA00023163"/>
    </source>
</evidence>
<evidence type="ECO:0000256" key="3">
    <source>
        <dbReference type="ARBA" id="ARBA00023015"/>
    </source>
</evidence>
<keyword evidence="9" id="KW-1185">Reference proteome</keyword>
<dbReference type="GO" id="GO:0005634">
    <property type="term" value="C:nucleus"/>
    <property type="evidence" value="ECO:0007669"/>
    <property type="project" value="UniProtKB-SubCell"/>
</dbReference>
<dbReference type="PANTHER" id="PTHR47338:SF29">
    <property type="entry name" value="ZN(2)-C6 FUNGAL-TYPE DOMAIN-CONTAINING PROTEIN"/>
    <property type="match status" value="1"/>
</dbReference>
<dbReference type="SUPFAM" id="SSF57701">
    <property type="entry name" value="Zn2/Cys6 DNA-binding domain"/>
    <property type="match status" value="1"/>
</dbReference>
<organism evidence="8 9">
    <name type="scientific">Botryobasidium botryosum (strain FD-172 SS1)</name>
    <dbReference type="NCBI Taxonomy" id="930990"/>
    <lineage>
        <taxon>Eukaryota</taxon>
        <taxon>Fungi</taxon>
        <taxon>Dikarya</taxon>
        <taxon>Basidiomycota</taxon>
        <taxon>Agaricomycotina</taxon>
        <taxon>Agaricomycetes</taxon>
        <taxon>Cantharellales</taxon>
        <taxon>Botryobasidiaceae</taxon>
        <taxon>Botryobasidium</taxon>
    </lineage>
</organism>
<dbReference type="STRING" id="930990.A0A067MLQ5"/>
<dbReference type="CDD" id="cd00067">
    <property type="entry name" value="GAL4"/>
    <property type="match status" value="1"/>
</dbReference>
<evidence type="ECO:0000256" key="5">
    <source>
        <dbReference type="ARBA" id="ARBA00023242"/>
    </source>
</evidence>
<comment type="subcellular location">
    <subcellularLocation>
        <location evidence="1">Nucleus</location>
    </subcellularLocation>
</comment>
<dbReference type="CDD" id="cd12148">
    <property type="entry name" value="fungal_TF_MHR"/>
    <property type="match status" value="1"/>
</dbReference>
<dbReference type="HOGENOM" id="CLU_022337_2_1_1"/>
<feature type="domain" description="Zn(2)-C6 fungal-type" evidence="7">
    <location>
        <begin position="19"/>
        <end position="52"/>
    </location>
</feature>
<evidence type="ECO:0000313" key="9">
    <source>
        <dbReference type="Proteomes" id="UP000027195"/>
    </source>
</evidence>
<gene>
    <name evidence="8" type="ORF">BOTBODRAFT_417593</name>
</gene>
<dbReference type="AlphaFoldDB" id="A0A067MLQ5"/>
<evidence type="ECO:0000256" key="6">
    <source>
        <dbReference type="SAM" id="Coils"/>
    </source>
</evidence>
<dbReference type="Pfam" id="PF00172">
    <property type="entry name" value="Zn_clus"/>
    <property type="match status" value="1"/>
</dbReference>
<evidence type="ECO:0000313" key="8">
    <source>
        <dbReference type="EMBL" id="KDQ12511.1"/>
    </source>
</evidence>
<protein>
    <recommendedName>
        <fullName evidence="7">Zn(2)-C6 fungal-type domain-containing protein</fullName>
    </recommendedName>
</protein>
<evidence type="ECO:0000256" key="2">
    <source>
        <dbReference type="ARBA" id="ARBA00022723"/>
    </source>
</evidence>
<keyword evidence="4" id="KW-0804">Transcription</keyword>
<dbReference type="PANTHER" id="PTHR47338">
    <property type="entry name" value="ZN(II)2CYS6 TRANSCRIPTION FACTOR (EUROFUNG)-RELATED"/>
    <property type="match status" value="1"/>
</dbReference>
<dbReference type="InterPro" id="IPR050815">
    <property type="entry name" value="TF_fung"/>
</dbReference>
<dbReference type="PROSITE" id="PS50048">
    <property type="entry name" value="ZN2_CY6_FUNGAL_2"/>
    <property type="match status" value="1"/>
</dbReference>
<dbReference type="SMART" id="SM00066">
    <property type="entry name" value="GAL4"/>
    <property type="match status" value="1"/>
</dbReference>
<keyword evidence="2" id="KW-0479">Metal-binding</keyword>
<reference evidence="9" key="1">
    <citation type="journal article" date="2014" name="Proc. Natl. Acad. Sci. U.S.A.">
        <title>Extensive sampling of basidiomycete genomes demonstrates inadequacy of the white-rot/brown-rot paradigm for wood decay fungi.</title>
        <authorList>
            <person name="Riley R."/>
            <person name="Salamov A.A."/>
            <person name="Brown D.W."/>
            <person name="Nagy L.G."/>
            <person name="Floudas D."/>
            <person name="Held B.W."/>
            <person name="Levasseur A."/>
            <person name="Lombard V."/>
            <person name="Morin E."/>
            <person name="Otillar R."/>
            <person name="Lindquist E.A."/>
            <person name="Sun H."/>
            <person name="LaButti K.M."/>
            <person name="Schmutz J."/>
            <person name="Jabbour D."/>
            <person name="Luo H."/>
            <person name="Baker S.E."/>
            <person name="Pisabarro A.G."/>
            <person name="Walton J.D."/>
            <person name="Blanchette R.A."/>
            <person name="Henrissat B."/>
            <person name="Martin F."/>
            <person name="Cullen D."/>
            <person name="Hibbett D.S."/>
            <person name="Grigoriev I.V."/>
        </authorList>
    </citation>
    <scope>NUCLEOTIDE SEQUENCE [LARGE SCALE GENOMIC DNA]</scope>
    <source>
        <strain evidence="9">FD-172 SS1</strain>
    </source>
</reference>
<proteinExistence type="predicted"/>
<dbReference type="InterPro" id="IPR036864">
    <property type="entry name" value="Zn2-C6_fun-type_DNA-bd_sf"/>
</dbReference>
<sequence>MNSQGNLDSLHSLLVPRTACLQCRRKKKKCDAMRPECGTCTKIRKKVGPCTYDAEPPEEIVKLVARVNELQGNVRVLEELRKSLRSTIPSRGSTDAPLPYNEVLSTLHTTTRGHRLLSRTSSPNPLEGPASLKDPLVRMLRQKCMPTNLRDQLISVFIEHRWHYFAEWNMQKFWGAYKLPPSHPDAIHPALLDAMCLIACLHHQRWARSYERLFYERLRRSLYECLANADRLLDFIRASTLGASYCAINGSRLLEAQVNYSAIAQFAMACGLHRIDSYDLPSHNTLPLLKQPTNLVDLGDMIYAWWWIYSCDRFFALLTGNSATVNDENRACGPALAKLRSSYIRQRIRQSLRLPCSINCNVIPRSCPGN</sequence>
<dbReference type="EMBL" id="KL198050">
    <property type="protein sequence ID" value="KDQ12511.1"/>
    <property type="molecule type" value="Genomic_DNA"/>
</dbReference>
<dbReference type="Gene3D" id="4.10.240.10">
    <property type="entry name" value="Zn(2)-C6 fungal-type DNA-binding domain"/>
    <property type="match status" value="1"/>
</dbReference>
<keyword evidence="3" id="KW-0805">Transcription regulation</keyword>